<evidence type="ECO:0000313" key="2">
    <source>
        <dbReference type="EMBL" id="PJE58008.1"/>
    </source>
</evidence>
<evidence type="ECO:0000313" key="3">
    <source>
        <dbReference type="Proteomes" id="UP000231450"/>
    </source>
</evidence>
<comment type="caution">
    <text evidence="2">The sequence shown here is derived from an EMBL/GenBank/DDBJ whole genome shotgun (WGS) entry which is preliminary data.</text>
</comment>
<dbReference type="AlphaFoldDB" id="A0A2M8KDL7"/>
<dbReference type="CDD" id="cd02976">
    <property type="entry name" value="NrdH"/>
    <property type="match status" value="1"/>
</dbReference>
<reference evidence="3" key="1">
    <citation type="submission" date="2017-09" db="EMBL/GenBank/DDBJ databases">
        <title>Depth-based differentiation of microbial function through sediment-hosted aquifers and enrichment of novel symbionts in the deep terrestrial subsurface.</title>
        <authorList>
            <person name="Probst A.J."/>
            <person name="Ladd B."/>
            <person name="Jarett J.K."/>
            <person name="Geller-Mcgrath D.E."/>
            <person name="Sieber C.M.K."/>
            <person name="Emerson J.B."/>
            <person name="Anantharaman K."/>
            <person name="Thomas B.C."/>
            <person name="Malmstrom R."/>
            <person name="Stieglmeier M."/>
            <person name="Klingl A."/>
            <person name="Woyke T."/>
            <person name="Ryan C.M."/>
            <person name="Banfield J.F."/>
        </authorList>
    </citation>
    <scope>NUCLEOTIDE SEQUENCE [LARGE SCALE GENOMIC DNA]</scope>
</reference>
<dbReference type="GO" id="GO:0045454">
    <property type="term" value="P:cell redox homeostasis"/>
    <property type="evidence" value="ECO:0007669"/>
    <property type="project" value="TreeGrafter"/>
</dbReference>
<feature type="domain" description="Glutaredoxin" evidence="1">
    <location>
        <begin position="10"/>
        <end position="70"/>
    </location>
</feature>
<proteinExistence type="predicted"/>
<dbReference type="Proteomes" id="UP000231450">
    <property type="component" value="Unassembled WGS sequence"/>
</dbReference>
<accession>A0A2M8KDL7</accession>
<gene>
    <name evidence="2" type="ORF">COU81_03030</name>
</gene>
<dbReference type="PANTHER" id="PTHR34386">
    <property type="entry name" value="GLUTAREDOXIN"/>
    <property type="match status" value="1"/>
</dbReference>
<dbReference type="InterPro" id="IPR002109">
    <property type="entry name" value="Glutaredoxin"/>
</dbReference>
<dbReference type="InterPro" id="IPR036249">
    <property type="entry name" value="Thioredoxin-like_sf"/>
</dbReference>
<dbReference type="InterPro" id="IPR051548">
    <property type="entry name" value="Grx-like_ET"/>
</dbReference>
<dbReference type="EMBL" id="PFDW01000064">
    <property type="protein sequence ID" value="PJE58008.1"/>
    <property type="molecule type" value="Genomic_DNA"/>
</dbReference>
<sequence length="98" mass="11390">MAKDNKSHKIILYGANWCGDCHRSRQLLDDLKVEYEYIDIEKDSEAAKKVVEINKGYQSIPTIVFPDNHVLVEPSNDELKKEIDHLKDKNIIVVHKQM</sequence>
<evidence type="ECO:0000259" key="1">
    <source>
        <dbReference type="Pfam" id="PF00462"/>
    </source>
</evidence>
<dbReference type="SUPFAM" id="SSF52833">
    <property type="entry name" value="Thioredoxin-like"/>
    <property type="match status" value="1"/>
</dbReference>
<name>A0A2M8KDL7_9BACT</name>
<dbReference type="Pfam" id="PF00462">
    <property type="entry name" value="Glutaredoxin"/>
    <property type="match status" value="1"/>
</dbReference>
<organism evidence="2 3">
    <name type="scientific">Candidatus Portnoybacteria bacterium CG10_big_fil_rev_8_21_14_0_10_36_7</name>
    <dbReference type="NCBI Taxonomy" id="1974812"/>
    <lineage>
        <taxon>Bacteria</taxon>
        <taxon>Candidatus Portnoyibacteriota</taxon>
    </lineage>
</organism>
<dbReference type="PANTHER" id="PTHR34386:SF1">
    <property type="entry name" value="GLUTAREDOXIN-LIKE PROTEIN NRDH"/>
    <property type="match status" value="1"/>
</dbReference>
<protein>
    <submittedName>
        <fullName evidence="2">NrdH-redoxin</fullName>
    </submittedName>
</protein>
<dbReference type="GO" id="GO:0009055">
    <property type="term" value="F:electron transfer activity"/>
    <property type="evidence" value="ECO:0007669"/>
    <property type="project" value="TreeGrafter"/>
</dbReference>
<dbReference type="PROSITE" id="PS51354">
    <property type="entry name" value="GLUTAREDOXIN_2"/>
    <property type="match status" value="1"/>
</dbReference>
<dbReference type="Gene3D" id="3.40.30.10">
    <property type="entry name" value="Glutaredoxin"/>
    <property type="match status" value="1"/>
</dbReference>